<accession>A0ABP7X4W8</accession>
<comment type="caution">
    <text evidence="1">The sequence shown here is derived from an EMBL/GenBank/DDBJ whole genome shotgun (WGS) entry which is preliminary data.</text>
</comment>
<dbReference type="Proteomes" id="UP001500683">
    <property type="component" value="Unassembled WGS sequence"/>
</dbReference>
<keyword evidence="2" id="KW-1185">Reference proteome</keyword>
<gene>
    <name evidence="1" type="ORF">GCM10022214_84510</name>
</gene>
<dbReference type="EMBL" id="BAAAZG010000081">
    <property type="protein sequence ID" value="GAA4104857.1"/>
    <property type="molecule type" value="Genomic_DNA"/>
</dbReference>
<organism evidence="1 2">
    <name type="scientific">Actinomadura miaoliensis</name>
    <dbReference type="NCBI Taxonomy" id="430685"/>
    <lineage>
        <taxon>Bacteria</taxon>
        <taxon>Bacillati</taxon>
        <taxon>Actinomycetota</taxon>
        <taxon>Actinomycetes</taxon>
        <taxon>Streptosporangiales</taxon>
        <taxon>Thermomonosporaceae</taxon>
        <taxon>Actinomadura</taxon>
    </lineage>
</organism>
<name>A0ABP7X4W8_9ACTN</name>
<evidence type="ECO:0000313" key="2">
    <source>
        <dbReference type="Proteomes" id="UP001500683"/>
    </source>
</evidence>
<sequence>MNGVDTDVASLRRDFPGWLIARGDDGWSAARADDDLRLSVLAVTDVRAGTVEALRAALEVIAGTDAEILLRRLARALGKRGRRARWCGGSLAVRGPDGDEKVVTCSGGRFRWDGGWPVGSVTDVEETAALIDRAMWKARSR</sequence>
<dbReference type="RefSeq" id="WP_344958932.1">
    <property type="nucleotide sequence ID" value="NZ_BAAAZG010000081.1"/>
</dbReference>
<protein>
    <submittedName>
        <fullName evidence="1">Uncharacterized protein</fullName>
    </submittedName>
</protein>
<evidence type="ECO:0000313" key="1">
    <source>
        <dbReference type="EMBL" id="GAA4104857.1"/>
    </source>
</evidence>
<reference evidence="2" key="1">
    <citation type="journal article" date="2019" name="Int. J. Syst. Evol. Microbiol.">
        <title>The Global Catalogue of Microorganisms (GCM) 10K type strain sequencing project: providing services to taxonomists for standard genome sequencing and annotation.</title>
        <authorList>
            <consortium name="The Broad Institute Genomics Platform"/>
            <consortium name="The Broad Institute Genome Sequencing Center for Infectious Disease"/>
            <person name="Wu L."/>
            <person name="Ma J."/>
        </authorList>
    </citation>
    <scope>NUCLEOTIDE SEQUENCE [LARGE SCALE GENOMIC DNA]</scope>
    <source>
        <strain evidence="2">JCM 16702</strain>
    </source>
</reference>
<proteinExistence type="predicted"/>